<dbReference type="PROSITE" id="PS50949">
    <property type="entry name" value="HTH_GNTR"/>
    <property type="match status" value="1"/>
</dbReference>
<dbReference type="EMBL" id="LT960614">
    <property type="protein sequence ID" value="SON56819.1"/>
    <property type="molecule type" value="Genomic_DNA"/>
</dbReference>
<name>A0A2C9D9F2_9HYPH</name>
<dbReference type="PANTHER" id="PTHR46577">
    <property type="entry name" value="HTH-TYPE TRANSCRIPTIONAL REGULATORY PROTEIN GABR"/>
    <property type="match status" value="1"/>
</dbReference>
<dbReference type="Pfam" id="PF00392">
    <property type="entry name" value="GntR"/>
    <property type="match status" value="1"/>
</dbReference>
<protein>
    <submittedName>
        <fullName evidence="7">HTH-type transcriptional regulatory protein GabR</fullName>
    </submittedName>
</protein>
<dbReference type="InterPro" id="IPR015421">
    <property type="entry name" value="PyrdxlP-dep_Trfase_major"/>
</dbReference>
<dbReference type="GO" id="GO:0030170">
    <property type="term" value="F:pyridoxal phosphate binding"/>
    <property type="evidence" value="ECO:0007669"/>
    <property type="project" value="InterPro"/>
</dbReference>
<dbReference type="SMART" id="SM00345">
    <property type="entry name" value="HTH_GNTR"/>
    <property type="match status" value="1"/>
</dbReference>
<keyword evidence="3" id="KW-0805">Transcription regulation</keyword>
<dbReference type="OrthoDB" id="9808770at2"/>
<accession>A0A2C9D9F2</accession>
<evidence type="ECO:0000259" key="6">
    <source>
        <dbReference type="PROSITE" id="PS50949"/>
    </source>
</evidence>
<evidence type="ECO:0000256" key="1">
    <source>
        <dbReference type="ARBA" id="ARBA00005384"/>
    </source>
</evidence>
<dbReference type="InterPro" id="IPR004839">
    <property type="entry name" value="Aminotransferase_I/II_large"/>
</dbReference>
<evidence type="ECO:0000256" key="3">
    <source>
        <dbReference type="ARBA" id="ARBA00023015"/>
    </source>
</evidence>
<evidence type="ECO:0000256" key="2">
    <source>
        <dbReference type="ARBA" id="ARBA00022898"/>
    </source>
</evidence>
<dbReference type="GO" id="GO:0003677">
    <property type="term" value="F:DNA binding"/>
    <property type="evidence" value="ECO:0007669"/>
    <property type="project" value="UniProtKB-KW"/>
</dbReference>
<proteinExistence type="inferred from homology"/>
<reference evidence="8" key="1">
    <citation type="submission" date="2017-09" db="EMBL/GenBank/DDBJ databases">
        <title>Genome sequence of Nannocystis excedens DSM 71.</title>
        <authorList>
            <person name="Blom J."/>
        </authorList>
    </citation>
    <scope>NUCLEOTIDE SEQUENCE [LARGE SCALE GENOMIC DNA]</scope>
    <source>
        <strain evidence="8">type strain: E19</strain>
    </source>
</reference>
<dbReference type="AlphaFoldDB" id="A0A2C9D9F2"/>
<dbReference type="Proteomes" id="UP000223606">
    <property type="component" value="Chromosome 1"/>
</dbReference>
<evidence type="ECO:0000256" key="5">
    <source>
        <dbReference type="ARBA" id="ARBA00023163"/>
    </source>
</evidence>
<dbReference type="SUPFAM" id="SSF53383">
    <property type="entry name" value="PLP-dependent transferases"/>
    <property type="match status" value="1"/>
</dbReference>
<dbReference type="Gene3D" id="1.10.10.10">
    <property type="entry name" value="Winged helix-like DNA-binding domain superfamily/Winged helix DNA-binding domain"/>
    <property type="match status" value="1"/>
</dbReference>
<evidence type="ECO:0000313" key="7">
    <source>
        <dbReference type="EMBL" id="SON56819.1"/>
    </source>
</evidence>
<dbReference type="SUPFAM" id="SSF46785">
    <property type="entry name" value="Winged helix' DNA-binding domain"/>
    <property type="match status" value="1"/>
</dbReference>
<dbReference type="PRINTS" id="PR00035">
    <property type="entry name" value="HTHGNTR"/>
</dbReference>
<comment type="similarity">
    <text evidence="1">In the C-terminal section; belongs to the class-I pyridoxal-phosphate-dependent aminotransferase family.</text>
</comment>
<dbReference type="InterPro" id="IPR036390">
    <property type="entry name" value="WH_DNA-bd_sf"/>
</dbReference>
<evidence type="ECO:0000313" key="8">
    <source>
        <dbReference type="Proteomes" id="UP000223606"/>
    </source>
</evidence>
<dbReference type="InterPro" id="IPR000524">
    <property type="entry name" value="Tscrpt_reg_HTH_GntR"/>
</dbReference>
<evidence type="ECO:0000256" key="4">
    <source>
        <dbReference type="ARBA" id="ARBA00023125"/>
    </source>
</evidence>
<dbReference type="InterPro" id="IPR051446">
    <property type="entry name" value="HTH_trans_reg/aminotransferase"/>
</dbReference>
<dbReference type="Gene3D" id="3.40.640.10">
    <property type="entry name" value="Type I PLP-dependent aspartate aminotransferase-like (Major domain)"/>
    <property type="match status" value="1"/>
</dbReference>
<dbReference type="CDD" id="cd07377">
    <property type="entry name" value="WHTH_GntR"/>
    <property type="match status" value="1"/>
</dbReference>
<keyword evidence="4" id="KW-0238">DNA-binding</keyword>
<keyword evidence="5" id="KW-0804">Transcription</keyword>
<keyword evidence="2" id="KW-0663">Pyridoxal phosphate</keyword>
<organism evidence="7 8">
    <name type="scientific">Hartmannibacter diazotrophicus</name>
    <dbReference type="NCBI Taxonomy" id="1482074"/>
    <lineage>
        <taxon>Bacteria</taxon>
        <taxon>Pseudomonadati</taxon>
        <taxon>Pseudomonadota</taxon>
        <taxon>Alphaproteobacteria</taxon>
        <taxon>Hyphomicrobiales</taxon>
        <taxon>Pleomorphomonadaceae</taxon>
        <taxon>Hartmannibacter</taxon>
    </lineage>
</organism>
<dbReference type="PANTHER" id="PTHR46577:SF1">
    <property type="entry name" value="HTH-TYPE TRANSCRIPTIONAL REGULATORY PROTEIN GABR"/>
    <property type="match status" value="1"/>
</dbReference>
<feature type="domain" description="HTH gntR-type" evidence="6">
    <location>
        <begin position="5"/>
        <end position="73"/>
    </location>
</feature>
<dbReference type="CDD" id="cd00609">
    <property type="entry name" value="AAT_like"/>
    <property type="match status" value="1"/>
</dbReference>
<dbReference type="KEGG" id="hdi:HDIA_3278"/>
<gene>
    <name evidence="7" type="primary">gabR</name>
    <name evidence="7" type="ORF">HDIA_3278</name>
</gene>
<dbReference type="Pfam" id="PF00155">
    <property type="entry name" value="Aminotran_1_2"/>
    <property type="match status" value="1"/>
</dbReference>
<dbReference type="GO" id="GO:0003700">
    <property type="term" value="F:DNA-binding transcription factor activity"/>
    <property type="evidence" value="ECO:0007669"/>
    <property type="project" value="InterPro"/>
</dbReference>
<dbReference type="InterPro" id="IPR015424">
    <property type="entry name" value="PyrdxlP-dep_Trfase"/>
</dbReference>
<dbReference type="InterPro" id="IPR036388">
    <property type="entry name" value="WH-like_DNA-bd_sf"/>
</dbReference>
<sequence length="485" mass="54136">MTTERTLQQQVHERLVKAILQGALKPHEPLPSSRELSEQFGVSRNTVVLVYQRLVDDGYLTPVPRRGHFINEQYIKQQLSLRGDTRTASLFEPEQNAGIWEKRFAIRPTAWQNITKPANWRDYPYPFIYGQVIPDKISAARWRDCSRFAGTSRHVAAWVTDQVDSDDPILVEQILTQILPGRGIKASPEEVIVTVGAQNAIYLVACLLTQASTVVGIESPGYVDAFNIFRSTGASLKPLRIDASGLVLGQQLDGCDLIYVTPSHQAPTSVTLGLDRRLKLIEQARADDFLILEDDYEHELNYLGAPHAALKSYDNADRVIHVGSLTKTLFPGLRLGFIVAPRAVISELRALRRLMYRHPSALDQRAMAIFIAEGHLDGHIRRARTQLAAKWSLMLNEISRRMPEIYCRETSGGSSLWLTLPKGVESWTVQKEAARRGVLIEPGDVHFLGDLPERRSIRAGFAAIDKDKIATGIGLLAEAIAASRQ</sequence>
<keyword evidence="8" id="KW-1185">Reference proteome</keyword>